<accession>A0ABP0U296</accession>
<gene>
    <name evidence="6" type="ORF">CSSPTR1EN2_LOCUS10416</name>
</gene>
<dbReference type="PANTHER" id="PTHR32468">
    <property type="entry name" value="CATION/H + ANTIPORTER"/>
    <property type="match status" value="1"/>
</dbReference>
<evidence type="ECO:0000256" key="1">
    <source>
        <dbReference type="ARBA" id="ARBA00022448"/>
    </source>
</evidence>
<protein>
    <submittedName>
        <fullName evidence="6">Uncharacterized protein</fullName>
    </submittedName>
</protein>
<dbReference type="InterPro" id="IPR050794">
    <property type="entry name" value="CPA2_transporter"/>
</dbReference>
<evidence type="ECO:0000256" key="5">
    <source>
        <dbReference type="SAM" id="Phobius"/>
    </source>
</evidence>
<dbReference type="Proteomes" id="UP001497512">
    <property type="component" value="Chromosome 18"/>
</dbReference>
<organism evidence="6 7">
    <name type="scientific">Sphagnum troendelagicum</name>
    <dbReference type="NCBI Taxonomy" id="128251"/>
    <lineage>
        <taxon>Eukaryota</taxon>
        <taxon>Viridiplantae</taxon>
        <taxon>Streptophyta</taxon>
        <taxon>Embryophyta</taxon>
        <taxon>Bryophyta</taxon>
        <taxon>Sphagnophytina</taxon>
        <taxon>Sphagnopsida</taxon>
        <taxon>Sphagnales</taxon>
        <taxon>Sphagnaceae</taxon>
        <taxon>Sphagnum</taxon>
    </lineage>
</organism>
<keyword evidence="5" id="KW-0472">Membrane</keyword>
<proteinExistence type="predicted"/>
<name>A0ABP0U296_9BRYO</name>
<dbReference type="PANTHER" id="PTHR32468:SF0">
    <property type="entry name" value="K(+)_H(+) ANTIPORTER 1"/>
    <property type="match status" value="1"/>
</dbReference>
<evidence type="ECO:0000313" key="7">
    <source>
        <dbReference type="Proteomes" id="UP001497512"/>
    </source>
</evidence>
<dbReference type="EMBL" id="OZ019910">
    <property type="protein sequence ID" value="CAK9210951.1"/>
    <property type="molecule type" value="Genomic_DNA"/>
</dbReference>
<sequence length="98" mass="10608">MVSSDGTAATCIMPMAVTSNGVWQGDNPIHFSLPLLIVQITLVIVVTRALGLLVKPFHQPRVIAEIIVSSSLHLALSKDTRNRERCKVPVVSESAFQS</sequence>
<evidence type="ECO:0000256" key="2">
    <source>
        <dbReference type="ARBA" id="ARBA00022538"/>
    </source>
</evidence>
<keyword evidence="5" id="KW-1133">Transmembrane helix</keyword>
<keyword evidence="5" id="KW-0812">Transmembrane</keyword>
<keyword evidence="1" id="KW-0813">Transport</keyword>
<keyword evidence="7" id="KW-1185">Reference proteome</keyword>
<feature type="transmembrane region" description="Helical" evidence="5">
    <location>
        <begin position="31"/>
        <end position="54"/>
    </location>
</feature>
<evidence type="ECO:0000256" key="3">
    <source>
        <dbReference type="ARBA" id="ARBA00022958"/>
    </source>
</evidence>
<keyword evidence="2" id="KW-0633">Potassium transport</keyword>
<keyword evidence="4" id="KW-0406">Ion transport</keyword>
<evidence type="ECO:0000256" key="4">
    <source>
        <dbReference type="ARBA" id="ARBA00023065"/>
    </source>
</evidence>
<evidence type="ECO:0000313" key="6">
    <source>
        <dbReference type="EMBL" id="CAK9210951.1"/>
    </source>
</evidence>
<keyword evidence="3" id="KW-0630">Potassium</keyword>
<reference evidence="6" key="1">
    <citation type="submission" date="2024-02" db="EMBL/GenBank/DDBJ databases">
        <authorList>
            <consortium name="ELIXIR-Norway"/>
            <consortium name="Elixir Norway"/>
        </authorList>
    </citation>
    <scope>NUCLEOTIDE SEQUENCE</scope>
</reference>